<evidence type="ECO:0000313" key="2">
    <source>
        <dbReference type="Proteomes" id="UP000826195"/>
    </source>
</evidence>
<keyword evidence="2" id="KW-1185">Reference proteome</keyword>
<dbReference type="AlphaFoldDB" id="A0AAV7I7R5"/>
<evidence type="ECO:0000313" key="1">
    <source>
        <dbReference type="EMBL" id="KAH0547315.1"/>
    </source>
</evidence>
<dbReference type="EMBL" id="JAHXZJ010002237">
    <property type="protein sequence ID" value="KAH0547315.1"/>
    <property type="molecule type" value="Genomic_DNA"/>
</dbReference>
<organism evidence="1 2">
    <name type="scientific">Cotesia glomerata</name>
    <name type="common">Lepidopteran parasitic wasp</name>
    <name type="synonym">Apanteles glomeratus</name>
    <dbReference type="NCBI Taxonomy" id="32391"/>
    <lineage>
        <taxon>Eukaryota</taxon>
        <taxon>Metazoa</taxon>
        <taxon>Ecdysozoa</taxon>
        <taxon>Arthropoda</taxon>
        <taxon>Hexapoda</taxon>
        <taxon>Insecta</taxon>
        <taxon>Pterygota</taxon>
        <taxon>Neoptera</taxon>
        <taxon>Endopterygota</taxon>
        <taxon>Hymenoptera</taxon>
        <taxon>Apocrita</taxon>
        <taxon>Ichneumonoidea</taxon>
        <taxon>Braconidae</taxon>
        <taxon>Microgastrinae</taxon>
        <taxon>Cotesia</taxon>
    </lineage>
</organism>
<name>A0AAV7I7R5_COTGL</name>
<sequence length="91" mass="10416">MQTLKATLMESNISNWSYCAMETGTGDVDRLVPYPDDTMPDGIPMAFTTTANEIRLVKRSPIDSLQSYHHTFLIYVILSQHVNEIRSLNYF</sequence>
<proteinExistence type="predicted"/>
<protein>
    <submittedName>
        <fullName evidence="1">Uncharacterized protein</fullName>
    </submittedName>
</protein>
<dbReference type="Proteomes" id="UP000826195">
    <property type="component" value="Unassembled WGS sequence"/>
</dbReference>
<comment type="caution">
    <text evidence="1">The sequence shown here is derived from an EMBL/GenBank/DDBJ whole genome shotgun (WGS) entry which is preliminary data.</text>
</comment>
<reference evidence="1 2" key="1">
    <citation type="journal article" date="2021" name="J. Hered.">
        <title>A chromosome-level genome assembly of the parasitoid wasp, Cotesia glomerata (Hymenoptera: Braconidae).</title>
        <authorList>
            <person name="Pinto B.J."/>
            <person name="Weis J.J."/>
            <person name="Gamble T."/>
            <person name="Ode P.J."/>
            <person name="Paul R."/>
            <person name="Zaspel J.M."/>
        </authorList>
    </citation>
    <scope>NUCLEOTIDE SEQUENCE [LARGE SCALE GENOMIC DNA]</scope>
    <source>
        <tissue evidence="1">Whole</tissue>
    </source>
</reference>
<accession>A0AAV7I7R5</accession>
<gene>
    <name evidence="1" type="ORF">KQX54_018650</name>
</gene>